<sequence>MLSHTLVLLQILFRLWAPQLGQSLQVLHQTACDPYKRANSAFLIGAYALLFLSKSPLEINRALNSPNSKPYTPFRDASFGPSTYNLTILDCLHGLQKAYANNFFQFDKFDLHEYEHFEKVENGDLSWILPGKFIAFCGPHAQSKIENDYPLHAPEVYFPFFRKYKVSTVVRLNKRIYDARRFTKAGFEHHDLFFADGSVPPMHIVERFLQICEKTPFPVAVHCKAGLGRTGTLISCYLMKHYKFTAAETIAWIRLCRPGSILGPQQQWLEDNQSWCWHQGDLFRQHKQPLVITNFELYSTSDQNLTSSCVRSQSVEVSDSSISTSDRVLYRNVPFCASTPTPAKDLRHSDPPPSILIS</sequence>
<dbReference type="Gene3D" id="3.90.190.10">
    <property type="entry name" value="Protein tyrosine phosphatase superfamily"/>
    <property type="match status" value="2"/>
</dbReference>
<accession>A0ABD2PYP4</accession>
<feature type="chain" id="PRO_5044752522" description="protein-tyrosine-phosphatase" evidence="5">
    <location>
        <begin position="24"/>
        <end position="358"/>
    </location>
</feature>
<feature type="signal peptide" evidence="5">
    <location>
        <begin position="1"/>
        <end position="23"/>
    </location>
</feature>
<evidence type="ECO:0000313" key="9">
    <source>
        <dbReference type="Proteomes" id="UP001626550"/>
    </source>
</evidence>
<keyword evidence="4" id="KW-0904">Protein phosphatase</keyword>
<dbReference type="GO" id="GO:0004725">
    <property type="term" value="F:protein tyrosine phosphatase activity"/>
    <property type="evidence" value="ECO:0007669"/>
    <property type="project" value="UniProtKB-EC"/>
</dbReference>
<dbReference type="EC" id="3.1.3.48" evidence="2"/>
<dbReference type="CDD" id="cd17657">
    <property type="entry name" value="CDC14_N"/>
    <property type="match status" value="1"/>
</dbReference>
<dbReference type="InterPro" id="IPR044506">
    <property type="entry name" value="CDC14_C"/>
</dbReference>
<reference evidence="8 9" key="1">
    <citation type="submission" date="2024-11" db="EMBL/GenBank/DDBJ databases">
        <title>Adaptive evolution of stress response genes in parasites aligns with host niche diversity.</title>
        <authorList>
            <person name="Hahn C."/>
            <person name="Resl P."/>
        </authorList>
    </citation>
    <scope>NUCLEOTIDE SEQUENCE [LARGE SCALE GENOMIC DNA]</scope>
    <source>
        <strain evidence="8">EGGRZ-B1_66</strain>
        <tissue evidence="8">Body</tissue>
    </source>
</reference>
<dbReference type="InterPro" id="IPR020422">
    <property type="entry name" value="TYR_PHOSPHATASE_DUAL_dom"/>
</dbReference>
<evidence type="ECO:0000259" key="6">
    <source>
        <dbReference type="PROSITE" id="PS50054"/>
    </source>
</evidence>
<proteinExistence type="inferred from homology"/>
<dbReference type="EMBL" id="JBJKFK010001947">
    <property type="protein sequence ID" value="KAL3311937.1"/>
    <property type="molecule type" value="Genomic_DNA"/>
</dbReference>
<comment type="similarity">
    <text evidence="1">Belongs to the protein-tyrosine phosphatase family. Non-receptor class CDC14 subfamily.</text>
</comment>
<feature type="domain" description="Tyrosine-protein phosphatase" evidence="6">
    <location>
        <begin position="124"/>
        <end position="281"/>
    </location>
</feature>
<dbReference type="SMART" id="SM00195">
    <property type="entry name" value="DSPc"/>
    <property type="match status" value="1"/>
</dbReference>
<evidence type="ECO:0000256" key="5">
    <source>
        <dbReference type="SAM" id="SignalP"/>
    </source>
</evidence>
<name>A0ABD2PYP4_9PLAT</name>
<keyword evidence="5" id="KW-0732">Signal</keyword>
<dbReference type="InterPro" id="IPR003595">
    <property type="entry name" value="Tyr_Pase_cat"/>
</dbReference>
<dbReference type="PROSITE" id="PS00383">
    <property type="entry name" value="TYR_PHOSPHATASE_1"/>
    <property type="match status" value="1"/>
</dbReference>
<dbReference type="InterPro" id="IPR029260">
    <property type="entry name" value="DSPn"/>
</dbReference>
<dbReference type="Pfam" id="PF22785">
    <property type="entry name" value="Tc-R-P"/>
    <property type="match status" value="1"/>
</dbReference>
<dbReference type="PROSITE" id="PS50056">
    <property type="entry name" value="TYR_PHOSPHATASE_2"/>
    <property type="match status" value="1"/>
</dbReference>
<evidence type="ECO:0000259" key="7">
    <source>
        <dbReference type="PROSITE" id="PS50056"/>
    </source>
</evidence>
<evidence type="ECO:0000256" key="2">
    <source>
        <dbReference type="ARBA" id="ARBA00013064"/>
    </source>
</evidence>
<keyword evidence="9" id="KW-1185">Reference proteome</keyword>
<dbReference type="PANTHER" id="PTHR23339">
    <property type="entry name" value="TYROSINE SPECIFIC PROTEIN PHOSPHATASE AND DUAL SPECIFICITY PROTEIN PHOSPHATASE"/>
    <property type="match status" value="1"/>
</dbReference>
<evidence type="ECO:0000256" key="3">
    <source>
        <dbReference type="ARBA" id="ARBA00022801"/>
    </source>
</evidence>
<protein>
    <recommendedName>
        <fullName evidence="2">protein-tyrosine-phosphatase</fullName>
        <ecNumber evidence="2">3.1.3.48</ecNumber>
    </recommendedName>
</protein>
<feature type="domain" description="Tyrosine specific protein phosphatases" evidence="7">
    <location>
        <begin position="206"/>
        <end position="268"/>
    </location>
</feature>
<evidence type="ECO:0000256" key="4">
    <source>
        <dbReference type="ARBA" id="ARBA00022912"/>
    </source>
</evidence>
<dbReference type="Proteomes" id="UP001626550">
    <property type="component" value="Unassembled WGS sequence"/>
</dbReference>
<dbReference type="CDD" id="cd14499">
    <property type="entry name" value="CDC14_C"/>
    <property type="match status" value="1"/>
</dbReference>
<comment type="caution">
    <text evidence="8">The sequence shown here is derived from an EMBL/GenBank/DDBJ whole genome shotgun (WGS) entry which is preliminary data.</text>
</comment>
<organism evidence="8 9">
    <name type="scientific">Cichlidogyrus casuarinus</name>
    <dbReference type="NCBI Taxonomy" id="1844966"/>
    <lineage>
        <taxon>Eukaryota</taxon>
        <taxon>Metazoa</taxon>
        <taxon>Spiralia</taxon>
        <taxon>Lophotrochozoa</taxon>
        <taxon>Platyhelminthes</taxon>
        <taxon>Monogenea</taxon>
        <taxon>Monopisthocotylea</taxon>
        <taxon>Dactylogyridea</taxon>
        <taxon>Ancyrocephalidae</taxon>
        <taxon>Cichlidogyrus</taxon>
    </lineage>
</organism>
<gene>
    <name evidence="8" type="primary">CDC14A</name>
    <name evidence="8" type="ORF">Ciccas_009475</name>
</gene>
<keyword evidence="3" id="KW-0378">Hydrolase</keyword>
<evidence type="ECO:0000256" key="1">
    <source>
        <dbReference type="ARBA" id="ARBA00007315"/>
    </source>
</evidence>
<dbReference type="SUPFAM" id="SSF52799">
    <property type="entry name" value="(Phosphotyrosine protein) phosphatases II"/>
    <property type="match status" value="2"/>
</dbReference>
<dbReference type="FunFam" id="3.90.190.10:FF:000006">
    <property type="entry name" value="Dual specificity protein phosphatase CDC14B"/>
    <property type="match status" value="1"/>
</dbReference>
<dbReference type="InterPro" id="IPR016130">
    <property type="entry name" value="Tyr_Pase_AS"/>
</dbReference>
<dbReference type="InterPro" id="IPR050561">
    <property type="entry name" value="PTP"/>
</dbReference>
<dbReference type="SMART" id="SM00404">
    <property type="entry name" value="PTPc_motif"/>
    <property type="match status" value="1"/>
</dbReference>
<evidence type="ECO:0000313" key="8">
    <source>
        <dbReference type="EMBL" id="KAL3311937.1"/>
    </source>
</evidence>
<dbReference type="AlphaFoldDB" id="A0ABD2PYP4"/>
<dbReference type="InterPro" id="IPR000387">
    <property type="entry name" value="Tyr_Pase_dom"/>
</dbReference>
<dbReference type="InterPro" id="IPR029021">
    <property type="entry name" value="Prot-tyrosine_phosphatase-like"/>
</dbReference>
<dbReference type="PROSITE" id="PS50054">
    <property type="entry name" value="TYR_PHOSPHATASE_DUAL"/>
    <property type="match status" value="1"/>
</dbReference>
<dbReference type="Pfam" id="PF14671">
    <property type="entry name" value="DSPn"/>
    <property type="match status" value="1"/>
</dbReference>
<feature type="non-terminal residue" evidence="8">
    <location>
        <position position="358"/>
    </location>
</feature>